<dbReference type="Gene3D" id="3.40.1280.10">
    <property type="match status" value="1"/>
</dbReference>
<dbReference type="PANTHER" id="PTHR46417">
    <property type="entry name" value="TRNA (GUANINE-N(1)-)-METHYLTRANSFERASE"/>
    <property type="match status" value="1"/>
</dbReference>
<keyword evidence="20" id="KW-1185">Reference proteome</keyword>
<dbReference type="EC" id="2.1.1.228" evidence="5 15"/>
<dbReference type="Proteomes" id="UP000296144">
    <property type="component" value="Unassembled WGS sequence"/>
</dbReference>
<evidence type="ECO:0000313" key="20">
    <source>
        <dbReference type="Proteomes" id="UP000296144"/>
    </source>
</evidence>
<evidence type="ECO:0000259" key="18">
    <source>
        <dbReference type="Pfam" id="PF01746"/>
    </source>
</evidence>
<feature type="binding site" evidence="15 16">
    <location>
        <position position="114"/>
    </location>
    <ligand>
        <name>S-adenosyl-L-methionine</name>
        <dbReference type="ChEBI" id="CHEBI:59789"/>
    </ligand>
</feature>
<evidence type="ECO:0000256" key="9">
    <source>
        <dbReference type="ARBA" id="ARBA00022679"/>
    </source>
</evidence>
<evidence type="ECO:0000256" key="10">
    <source>
        <dbReference type="ARBA" id="ARBA00022691"/>
    </source>
</evidence>
<comment type="catalytic activity">
    <reaction evidence="14 15 17">
        <text>guanosine(37) in tRNA + S-adenosyl-L-methionine = N(1)-methylguanosine(37) in tRNA + S-adenosyl-L-homocysteine + H(+)</text>
        <dbReference type="Rhea" id="RHEA:36899"/>
        <dbReference type="Rhea" id="RHEA-COMP:10145"/>
        <dbReference type="Rhea" id="RHEA-COMP:10147"/>
        <dbReference type="ChEBI" id="CHEBI:15378"/>
        <dbReference type="ChEBI" id="CHEBI:57856"/>
        <dbReference type="ChEBI" id="CHEBI:59789"/>
        <dbReference type="ChEBI" id="CHEBI:73542"/>
        <dbReference type="ChEBI" id="CHEBI:74269"/>
        <dbReference type="EC" id="2.1.1.228"/>
    </reaction>
</comment>
<dbReference type="GO" id="GO:0052906">
    <property type="term" value="F:tRNA (guanine(37)-N1)-methyltransferase activity"/>
    <property type="evidence" value="ECO:0007669"/>
    <property type="project" value="UniProtKB-UniRule"/>
</dbReference>
<dbReference type="InterPro" id="IPR029026">
    <property type="entry name" value="tRNA_m1G_MTases_N"/>
</dbReference>
<keyword evidence="8 15" id="KW-0489">Methyltransferase</keyword>
<evidence type="ECO:0000256" key="11">
    <source>
        <dbReference type="ARBA" id="ARBA00022694"/>
    </source>
</evidence>
<dbReference type="NCBIfam" id="NF000648">
    <property type="entry name" value="PRK00026.1"/>
    <property type="match status" value="1"/>
</dbReference>
<dbReference type="FunFam" id="1.10.1270.20:FF:000001">
    <property type="entry name" value="tRNA (guanine-N(1)-)-methyltransferase"/>
    <property type="match status" value="1"/>
</dbReference>
<name>A0A2P5SVR5_9GAMM</name>
<evidence type="ECO:0000256" key="13">
    <source>
        <dbReference type="ARBA" id="ARBA00033392"/>
    </source>
</evidence>
<evidence type="ECO:0000256" key="14">
    <source>
        <dbReference type="ARBA" id="ARBA00047783"/>
    </source>
</evidence>
<evidence type="ECO:0000256" key="5">
    <source>
        <dbReference type="ARBA" id="ARBA00012807"/>
    </source>
</evidence>
<evidence type="ECO:0000256" key="7">
    <source>
        <dbReference type="ARBA" id="ARBA00022490"/>
    </source>
</evidence>
<dbReference type="InterPro" id="IPR023148">
    <property type="entry name" value="tRNA_m1G_MeTrfase_C_sf"/>
</dbReference>
<evidence type="ECO:0000256" key="4">
    <source>
        <dbReference type="ARBA" id="ARBA00011738"/>
    </source>
</evidence>
<dbReference type="PANTHER" id="PTHR46417:SF1">
    <property type="entry name" value="TRNA (GUANINE-N(1)-)-METHYLTRANSFERASE"/>
    <property type="match status" value="1"/>
</dbReference>
<reference evidence="19 20" key="1">
    <citation type="journal article" date="2018" name="Genome Biol. Evol.">
        <title>Cladogenesis and Genomic Streamlining in Extracellular Endosymbionts of Tropical Stink Bugs.</title>
        <authorList>
            <person name="Otero-Bravo A."/>
            <person name="Goffredi S."/>
            <person name="Sabree Z.L."/>
        </authorList>
    </citation>
    <scope>NUCLEOTIDE SEQUENCE [LARGE SCALE GENOMIC DNA]</scope>
    <source>
        <strain evidence="19 20">SoEL</strain>
    </source>
</reference>
<comment type="subcellular location">
    <subcellularLocation>
        <location evidence="2 15 17">Cytoplasm</location>
    </subcellularLocation>
</comment>
<evidence type="ECO:0000256" key="15">
    <source>
        <dbReference type="HAMAP-Rule" id="MF_00605"/>
    </source>
</evidence>
<evidence type="ECO:0000313" key="19">
    <source>
        <dbReference type="EMBL" id="PPI86428.1"/>
    </source>
</evidence>
<evidence type="ECO:0000256" key="2">
    <source>
        <dbReference type="ARBA" id="ARBA00004496"/>
    </source>
</evidence>
<dbReference type="FunFam" id="3.40.1280.10:FF:000001">
    <property type="entry name" value="tRNA (guanine-N(1)-)-methyltransferase"/>
    <property type="match status" value="1"/>
</dbReference>
<dbReference type="Pfam" id="PF01746">
    <property type="entry name" value="tRNA_m1G_MT"/>
    <property type="match status" value="1"/>
</dbReference>
<feature type="binding site" evidence="15 16">
    <location>
        <begin position="134"/>
        <end position="139"/>
    </location>
    <ligand>
        <name>S-adenosyl-L-methionine</name>
        <dbReference type="ChEBI" id="CHEBI:59789"/>
    </ligand>
</feature>
<dbReference type="HAMAP" id="MF_00605">
    <property type="entry name" value="TrmD"/>
    <property type="match status" value="1"/>
</dbReference>
<comment type="subunit">
    <text evidence="4 15 17">Homodimer.</text>
</comment>
<comment type="function">
    <text evidence="1 15 17">Specifically methylates guanosine-37 in various tRNAs.</text>
</comment>
<evidence type="ECO:0000256" key="1">
    <source>
        <dbReference type="ARBA" id="ARBA00002634"/>
    </source>
</evidence>
<evidence type="ECO:0000256" key="3">
    <source>
        <dbReference type="ARBA" id="ARBA00007630"/>
    </source>
</evidence>
<dbReference type="AlphaFoldDB" id="A0A2P5SVR5"/>
<proteinExistence type="inferred from homology"/>
<keyword evidence="7 15" id="KW-0963">Cytoplasm</keyword>
<dbReference type="GO" id="GO:0005829">
    <property type="term" value="C:cytosol"/>
    <property type="evidence" value="ECO:0007669"/>
    <property type="project" value="TreeGrafter"/>
</dbReference>
<dbReference type="GO" id="GO:0002939">
    <property type="term" value="P:tRNA N1-guanine methylation"/>
    <property type="evidence" value="ECO:0007669"/>
    <property type="project" value="TreeGrafter"/>
</dbReference>
<dbReference type="OrthoDB" id="9807416at2"/>
<dbReference type="InterPro" id="IPR029028">
    <property type="entry name" value="Alpha/beta_knot_MTases"/>
</dbReference>
<gene>
    <name evidence="15 19" type="primary">trmD</name>
    <name evidence="19" type="ORF">CRV10_02750</name>
</gene>
<dbReference type="PIRSF" id="PIRSF000386">
    <property type="entry name" value="tRNA_mtase"/>
    <property type="match status" value="1"/>
</dbReference>
<comment type="caution">
    <text evidence="19">The sequence shown here is derived from an EMBL/GenBank/DDBJ whole genome shotgun (WGS) entry which is preliminary data.</text>
</comment>
<organism evidence="19 20">
    <name type="scientific">Candidatus Pantoea edessiphila</name>
    <dbReference type="NCBI Taxonomy" id="2044610"/>
    <lineage>
        <taxon>Bacteria</taxon>
        <taxon>Pseudomonadati</taxon>
        <taxon>Pseudomonadota</taxon>
        <taxon>Gammaproteobacteria</taxon>
        <taxon>Enterobacterales</taxon>
        <taxon>Erwiniaceae</taxon>
        <taxon>Pantoea</taxon>
    </lineage>
</organism>
<dbReference type="NCBIfam" id="TIGR00088">
    <property type="entry name" value="trmD"/>
    <property type="match status" value="1"/>
</dbReference>
<evidence type="ECO:0000256" key="17">
    <source>
        <dbReference type="RuleBase" id="RU003464"/>
    </source>
</evidence>
<keyword evidence="9 15" id="KW-0808">Transferase</keyword>
<keyword evidence="10 15" id="KW-0949">S-adenosyl-L-methionine</keyword>
<evidence type="ECO:0000256" key="8">
    <source>
        <dbReference type="ARBA" id="ARBA00022603"/>
    </source>
</evidence>
<keyword evidence="11 15" id="KW-0819">tRNA processing</keyword>
<protein>
    <recommendedName>
        <fullName evidence="6 15">tRNA (guanine-N(1)-)-methyltransferase</fullName>
        <ecNumber evidence="5 15">2.1.1.228</ecNumber>
    </recommendedName>
    <alternativeName>
        <fullName evidence="12 15">M1G-methyltransferase</fullName>
    </alternativeName>
    <alternativeName>
        <fullName evidence="13 15">tRNA [GM37] methyltransferase</fullName>
    </alternativeName>
</protein>
<dbReference type="EMBL" id="PDKU01000004">
    <property type="protein sequence ID" value="PPI86428.1"/>
    <property type="molecule type" value="Genomic_DNA"/>
</dbReference>
<comment type="similarity">
    <text evidence="3 15 17">Belongs to the RNA methyltransferase TrmD family.</text>
</comment>
<dbReference type="InterPro" id="IPR016009">
    <property type="entry name" value="tRNA_MeTrfase_TRMD/TRM10"/>
</dbReference>
<sequence length="247" mass="28317">MWFGIISLFPDVFKIITNYGVISKGIKKGLIEIHVWNPRDFTRKKNYIVDDRPYGGGPGMVMMVQPLVDAITVAIAQAGKGVKVVYLSPQGKKLDQKKAYNLLKYNSKFILVCGRYKGIDERVIEFKIDEEWSIGDYVLSGGELPAMIFIDTIARLIPGVLNTYESVEKDSFVNGLLDCPHYTRPSVSYGRKVPEILLSGNHDKIYRWRLKQSLGRTWLKRPDLFEQLVLNQEEIKLLIEFQKESKK</sequence>
<accession>A0A2P5SVR5</accession>
<feature type="domain" description="tRNA methyltransferase TRMD/TRM10-type" evidence="18">
    <location>
        <begin position="1"/>
        <end position="227"/>
    </location>
</feature>
<evidence type="ECO:0000256" key="6">
    <source>
        <dbReference type="ARBA" id="ARBA00014679"/>
    </source>
</evidence>
<dbReference type="RefSeq" id="WP_136130371.1">
    <property type="nucleotide sequence ID" value="NZ_PDKU01000004.1"/>
</dbReference>
<dbReference type="InterPro" id="IPR002649">
    <property type="entry name" value="tRNA_m1G_MeTrfase_TrmD"/>
</dbReference>
<evidence type="ECO:0000256" key="12">
    <source>
        <dbReference type="ARBA" id="ARBA00029736"/>
    </source>
</evidence>
<dbReference type="Gene3D" id="1.10.1270.20">
    <property type="entry name" value="tRNA(m1g37)methyltransferase, domain 2"/>
    <property type="match status" value="1"/>
</dbReference>
<dbReference type="SUPFAM" id="SSF75217">
    <property type="entry name" value="alpha/beta knot"/>
    <property type="match status" value="1"/>
</dbReference>
<dbReference type="CDD" id="cd18080">
    <property type="entry name" value="TrmD-like"/>
    <property type="match status" value="1"/>
</dbReference>
<evidence type="ECO:0000256" key="16">
    <source>
        <dbReference type="PIRSR" id="PIRSR000386-1"/>
    </source>
</evidence>